<dbReference type="GO" id="GO:0003723">
    <property type="term" value="F:RNA binding"/>
    <property type="evidence" value="ECO:0007669"/>
    <property type="project" value="InterPro"/>
</dbReference>
<dbReference type="RefSeq" id="WP_023786734.1">
    <property type="nucleotide sequence ID" value="NC_022997.1"/>
</dbReference>
<dbReference type="PANTHER" id="PTHR11240:SF22">
    <property type="entry name" value="RIBONUCLEASE T2"/>
    <property type="match status" value="1"/>
</dbReference>
<keyword evidence="4" id="KW-0472">Membrane</keyword>
<dbReference type="PROSITE" id="PS00530">
    <property type="entry name" value="RNASE_T2_1"/>
    <property type="match status" value="1"/>
</dbReference>
<keyword evidence="6" id="KW-1185">Reference proteome</keyword>
<dbReference type="SUPFAM" id="SSF55895">
    <property type="entry name" value="Ribonuclease Rh-like"/>
    <property type="match status" value="1"/>
</dbReference>
<dbReference type="GO" id="GO:0033897">
    <property type="term" value="F:ribonuclease T2 activity"/>
    <property type="evidence" value="ECO:0007669"/>
    <property type="project" value="InterPro"/>
</dbReference>
<feature type="region of interest" description="Disordered" evidence="3">
    <location>
        <begin position="33"/>
        <end position="63"/>
    </location>
</feature>
<dbReference type="KEGG" id="hni:W911_06705"/>
<proteinExistence type="inferred from homology"/>
<gene>
    <name evidence="5" type="ORF">W911_06705</name>
</gene>
<dbReference type="GO" id="GO:0006401">
    <property type="term" value="P:RNA catabolic process"/>
    <property type="evidence" value="ECO:0007669"/>
    <property type="project" value="UniProtKB-ARBA"/>
</dbReference>
<feature type="transmembrane region" description="Helical" evidence="4">
    <location>
        <begin position="7"/>
        <end position="25"/>
    </location>
</feature>
<protein>
    <submittedName>
        <fullName evidence="5">Ribonuclease T</fullName>
    </submittedName>
</protein>
<evidence type="ECO:0000256" key="1">
    <source>
        <dbReference type="ARBA" id="ARBA00007469"/>
    </source>
</evidence>
<reference evidence="5 6" key="1">
    <citation type="journal article" date="2014" name="Genome Announc.">
        <title>Complete Genome Sequence of Hyphomicrobium nitrativorans Strain NL23, a Denitrifying Bacterium Isolated from Biofilm of a Methanol-Fed Denitrification System Treating Seawater at the Montreal Biodome.</title>
        <authorList>
            <person name="Martineau C."/>
            <person name="Villeneuve C."/>
            <person name="Mauffrey F."/>
            <person name="Villemur R."/>
        </authorList>
    </citation>
    <scope>NUCLEOTIDE SEQUENCE [LARGE SCALE GENOMIC DNA]</scope>
    <source>
        <strain evidence="5">NL23</strain>
    </source>
</reference>
<dbReference type="InterPro" id="IPR036430">
    <property type="entry name" value="RNase_T2-like_sf"/>
</dbReference>
<dbReference type="OrthoDB" id="4720638at2"/>
<dbReference type="Proteomes" id="UP000018542">
    <property type="component" value="Chromosome"/>
</dbReference>
<evidence type="ECO:0000256" key="2">
    <source>
        <dbReference type="RuleBase" id="RU004328"/>
    </source>
</evidence>
<dbReference type="Gene3D" id="3.90.730.10">
    <property type="entry name" value="Ribonuclease T2-like"/>
    <property type="match status" value="1"/>
</dbReference>
<dbReference type="InterPro" id="IPR039378">
    <property type="entry name" value="RNase_T2_prok"/>
</dbReference>
<keyword evidence="4" id="KW-1133">Transmembrane helix</keyword>
<keyword evidence="4" id="KW-0812">Transmembrane</keyword>
<dbReference type="InterPro" id="IPR018188">
    <property type="entry name" value="RNase_T2_His_AS_1"/>
</dbReference>
<dbReference type="PATRIC" id="fig|1029756.8.peg.1405"/>
<evidence type="ECO:0000256" key="4">
    <source>
        <dbReference type="SAM" id="Phobius"/>
    </source>
</evidence>
<dbReference type="AlphaFoldDB" id="V5SCD4"/>
<feature type="compositionally biased region" description="Basic and acidic residues" evidence="3">
    <location>
        <begin position="48"/>
        <end position="60"/>
    </location>
</feature>
<organism evidence="5 6">
    <name type="scientific">Hyphomicrobium nitrativorans NL23</name>
    <dbReference type="NCBI Taxonomy" id="1029756"/>
    <lineage>
        <taxon>Bacteria</taxon>
        <taxon>Pseudomonadati</taxon>
        <taxon>Pseudomonadota</taxon>
        <taxon>Alphaproteobacteria</taxon>
        <taxon>Hyphomicrobiales</taxon>
        <taxon>Hyphomicrobiaceae</taxon>
        <taxon>Hyphomicrobium</taxon>
    </lineage>
</organism>
<dbReference type="STRING" id="1029756.W911_06705"/>
<dbReference type="InterPro" id="IPR001568">
    <property type="entry name" value="RNase_T2-like"/>
</dbReference>
<accession>V5SCD4</accession>
<evidence type="ECO:0000313" key="6">
    <source>
        <dbReference type="Proteomes" id="UP000018542"/>
    </source>
</evidence>
<dbReference type="CDD" id="cd01062">
    <property type="entry name" value="RNase_T2_prok"/>
    <property type="match status" value="1"/>
</dbReference>
<comment type="similarity">
    <text evidence="1 2">Belongs to the RNase T2 family.</text>
</comment>
<name>V5SCD4_9HYPH</name>
<sequence>MAQPKQMSLPGLVLLLIVVAVLYYFDQLPGGEQARDTTSAQKQTTQRDTADRRTGRERSSGDGAIATGAFDYYTLALSWSPTHCESADHDRDAQQCAPRHGRPYGFILHGLWPQYADGFPESCETRERPFVPDRVISEMADIMPSRGLVIHQYRKHGTCSGLGPEAYFDKSRELFRSITVPDKFRNPRETQFLSPDDVMAAFAAANPKLDRDMMAVVCAGPGNRFRELRVCFSKAGEPVRCGRNEAQQRLCRTQRMHVPPLRAAARN</sequence>
<dbReference type="HOGENOM" id="CLU_873682_0_0_5"/>
<evidence type="ECO:0000256" key="3">
    <source>
        <dbReference type="SAM" id="MobiDB-lite"/>
    </source>
</evidence>
<dbReference type="Pfam" id="PF00445">
    <property type="entry name" value="Ribonuclease_T2"/>
    <property type="match status" value="1"/>
</dbReference>
<evidence type="ECO:0000313" key="5">
    <source>
        <dbReference type="EMBL" id="AHB48147.1"/>
    </source>
</evidence>
<dbReference type="EMBL" id="CP006912">
    <property type="protein sequence ID" value="AHB48147.1"/>
    <property type="molecule type" value="Genomic_DNA"/>
</dbReference>
<dbReference type="PANTHER" id="PTHR11240">
    <property type="entry name" value="RIBONUCLEASE T2"/>
    <property type="match status" value="1"/>
</dbReference>